<dbReference type="InterPro" id="IPR025241">
    <property type="entry name" value="DUF4190"/>
</dbReference>
<keyword evidence="2" id="KW-1133">Transmembrane helix</keyword>
<feature type="compositionally biased region" description="Low complexity" evidence="1">
    <location>
        <begin position="111"/>
        <end position="120"/>
    </location>
</feature>
<evidence type="ECO:0000313" key="3">
    <source>
        <dbReference type="EMBL" id="ARJ06645.1"/>
    </source>
</evidence>
<keyword evidence="2" id="KW-0812">Transmembrane</keyword>
<feature type="compositionally biased region" description="Low complexity" evidence="1">
    <location>
        <begin position="26"/>
        <end position="53"/>
    </location>
</feature>
<gene>
    <name evidence="3" type="ORF">B5808_16505</name>
</gene>
<sequence>MTTNDSTSDDYTTDGPAVFDELPTPASAAEGVSTSEGEGASAGATASASTPASVLPGASTPAGLDREPELVGASAGVSGATQPTVPLSAAPSMAPQGGFGSTTYSSGWGPDGAQGAPTAPGAGGYGAPGAGAPGYSMPAAAAQATVYPPQRRTSLLAVLTLVFGILGFGVVPVVTGHIALSQLKRTGEDGRGLALAGLILGYVTLAGWVLALLAWLGVAGAALLAAFFSAIAH</sequence>
<evidence type="ECO:0000256" key="2">
    <source>
        <dbReference type="SAM" id="Phobius"/>
    </source>
</evidence>
<proteinExistence type="predicted"/>
<accession>A0A1X9LN54</accession>
<reference evidence="3 4" key="1">
    <citation type="submission" date="2017-04" db="EMBL/GenBank/DDBJ databases">
        <authorList>
            <person name="Afonso C.L."/>
            <person name="Miller P.J."/>
            <person name="Scott M.A."/>
            <person name="Spackman E."/>
            <person name="Goraichik I."/>
            <person name="Dimitrov K.M."/>
            <person name="Suarez D.L."/>
            <person name="Swayne D.E."/>
        </authorList>
    </citation>
    <scope>NUCLEOTIDE SEQUENCE [LARGE SCALE GENOMIC DNA]</scope>
    <source>
        <strain evidence="4">XA(T)</strain>
    </source>
</reference>
<dbReference type="STRING" id="1619308.B5808_16505"/>
<evidence type="ECO:0000313" key="4">
    <source>
        <dbReference type="Proteomes" id="UP000192775"/>
    </source>
</evidence>
<name>A0A1X9LN54_9MICO</name>
<dbReference type="AlphaFoldDB" id="A0A1X9LN54"/>
<keyword evidence="2" id="KW-0472">Membrane</keyword>
<protein>
    <submittedName>
        <fullName evidence="3">Uncharacterized protein</fullName>
    </submittedName>
</protein>
<organism evidence="3 4">
    <name type="scientific">Cnuibacter physcomitrellae</name>
    <dbReference type="NCBI Taxonomy" id="1619308"/>
    <lineage>
        <taxon>Bacteria</taxon>
        <taxon>Bacillati</taxon>
        <taxon>Actinomycetota</taxon>
        <taxon>Actinomycetes</taxon>
        <taxon>Micrococcales</taxon>
        <taxon>Microbacteriaceae</taxon>
        <taxon>Cnuibacter</taxon>
    </lineage>
</organism>
<feature type="transmembrane region" description="Helical" evidence="2">
    <location>
        <begin position="215"/>
        <end position="232"/>
    </location>
</feature>
<dbReference type="Proteomes" id="UP000192775">
    <property type="component" value="Chromosome"/>
</dbReference>
<dbReference type="EMBL" id="CP020715">
    <property type="protein sequence ID" value="ARJ06645.1"/>
    <property type="molecule type" value="Genomic_DNA"/>
</dbReference>
<evidence type="ECO:0000256" key="1">
    <source>
        <dbReference type="SAM" id="MobiDB-lite"/>
    </source>
</evidence>
<feature type="transmembrane region" description="Helical" evidence="2">
    <location>
        <begin position="155"/>
        <end position="180"/>
    </location>
</feature>
<dbReference type="Pfam" id="PF13828">
    <property type="entry name" value="DUF4190"/>
    <property type="match status" value="1"/>
</dbReference>
<feature type="region of interest" description="Disordered" evidence="1">
    <location>
        <begin position="1"/>
        <end position="121"/>
    </location>
</feature>
<keyword evidence="4" id="KW-1185">Reference proteome</keyword>
<dbReference type="RefSeq" id="WP_085020783.1">
    <property type="nucleotide sequence ID" value="NZ_BMHD01000001.1"/>
</dbReference>
<feature type="transmembrane region" description="Helical" evidence="2">
    <location>
        <begin position="192"/>
        <end position="209"/>
    </location>
</feature>
<dbReference type="KEGG" id="cphy:B5808_16505"/>